<accession>N1PP19</accession>
<keyword evidence="4" id="KW-1185">Reference proteome</keyword>
<evidence type="ECO:0000259" key="2">
    <source>
        <dbReference type="PROSITE" id="PS52006"/>
    </source>
</evidence>
<gene>
    <name evidence="3" type="ORF">DOTSEDRAFT_62617</name>
</gene>
<dbReference type="Proteomes" id="UP000016933">
    <property type="component" value="Unassembled WGS sequence"/>
</dbReference>
<dbReference type="eggNOG" id="ENOG502SJJ1">
    <property type="taxonomic scope" value="Eukaryota"/>
</dbReference>
<dbReference type="EMBL" id="KB446539">
    <property type="protein sequence ID" value="EME44110.1"/>
    <property type="molecule type" value="Genomic_DNA"/>
</dbReference>
<feature type="chain" id="PRO_5004109497" evidence="1">
    <location>
        <begin position="21"/>
        <end position="454"/>
    </location>
</feature>
<keyword evidence="1" id="KW-0732">Signal</keyword>
<dbReference type="Pfam" id="PF16483">
    <property type="entry name" value="Glyco_hydro_64"/>
    <property type="match status" value="1"/>
</dbReference>
<reference evidence="3 4" key="2">
    <citation type="journal article" date="2012" name="PLoS Pathog.">
        <title>Diverse lifestyles and strategies of plant pathogenesis encoded in the genomes of eighteen Dothideomycetes fungi.</title>
        <authorList>
            <person name="Ohm R.A."/>
            <person name="Feau N."/>
            <person name="Henrissat B."/>
            <person name="Schoch C.L."/>
            <person name="Horwitz B.A."/>
            <person name="Barry K.W."/>
            <person name="Condon B.J."/>
            <person name="Copeland A.C."/>
            <person name="Dhillon B."/>
            <person name="Glaser F."/>
            <person name="Hesse C.N."/>
            <person name="Kosti I."/>
            <person name="LaButti K."/>
            <person name="Lindquist E.A."/>
            <person name="Lucas S."/>
            <person name="Salamov A.A."/>
            <person name="Bradshaw R.E."/>
            <person name="Ciuffetti L."/>
            <person name="Hamelin R.C."/>
            <person name="Kema G.H.J."/>
            <person name="Lawrence C."/>
            <person name="Scott J.A."/>
            <person name="Spatafora J.W."/>
            <person name="Turgeon B.G."/>
            <person name="de Wit P.J.G.M."/>
            <person name="Zhong S."/>
            <person name="Goodwin S.B."/>
            <person name="Grigoriev I.V."/>
        </authorList>
    </citation>
    <scope>NUCLEOTIDE SEQUENCE [LARGE SCALE GENOMIC DNA]</scope>
    <source>
        <strain evidence="4">NZE10 / CBS 128990</strain>
    </source>
</reference>
<dbReference type="OrthoDB" id="10058186at2759"/>
<feature type="domain" description="GH64" evidence="2">
    <location>
        <begin position="76"/>
        <end position="438"/>
    </location>
</feature>
<dbReference type="Gene3D" id="2.60.110.10">
    <property type="entry name" value="Thaumatin"/>
    <property type="match status" value="1"/>
</dbReference>
<dbReference type="InterPro" id="IPR042517">
    <property type="entry name" value="Glyco_hydro_64_N_2"/>
</dbReference>
<sequence length="454" mass="47554">MHSFFTAFLAATYIVGTALAAPVVHRANDATPVMPGGVQDLVITKENTLNATSSQPVTNSTTGARAKGNILSVQANSRLPLALVNNMGGAVNAYVTGLDPSGKVVFVQSNGQFYYPPCDASYTTPREVTGPIAIPLNTAQGSTVTVTLPDYISSARIWFAQGSLHFYSVWNPATNSPSQVQPSFANPQDPSAGINWGFVELTNNSGGLYANLSFVDFVGLALGMSMRAGSGVTTTVRGLRTGSVSTICNALQSQQSSDGQPWASLCQSDGNGPLRVVAPNIYVSSGNGAFSNYFTSYIDQVWSQYTSNTLTISTQSGAGNVACRVSGSTLTCDGDNRAYNKPTVGDIWGCNSGTFAIQGGDNDVHRAVVPRLCAAFNRGTLFVNGGNTQPGPAASEYYTTSPNNQYSRIVHQQEVDGRGYAFSYDDVNPSGGVDQSGTLADGNPQLLTVYVGGA</sequence>
<dbReference type="OMA" id="QYPAGWV"/>
<evidence type="ECO:0000256" key="1">
    <source>
        <dbReference type="SAM" id="SignalP"/>
    </source>
</evidence>
<reference evidence="4" key="1">
    <citation type="journal article" date="2012" name="PLoS Genet.">
        <title>The genomes of the fungal plant pathogens Cladosporium fulvum and Dothistroma septosporum reveal adaptation to different hosts and lifestyles but also signatures of common ancestry.</title>
        <authorList>
            <person name="de Wit P.J.G.M."/>
            <person name="van der Burgt A."/>
            <person name="Oekmen B."/>
            <person name="Stergiopoulos I."/>
            <person name="Abd-Elsalam K.A."/>
            <person name="Aerts A.L."/>
            <person name="Bahkali A.H."/>
            <person name="Beenen H.G."/>
            <person name="Chettri P."/>
            <person name="Cox M.P."/>
            <person name="Datema E."/>
            <person name="de Vries R.P."/>
            <person name="Dhillon B."/>
            <person name="Ganley A.R."/>
            <person name="Griffiths S.A."/>
            <person name="Guo Y."/>
            <person name="Hamelin R.C."/>
            <person name="Henrissat B."/>
            <person name="Kabir M.S."/>
            <person name="Jashni M.K."/>
            <person name="Kema G."/>
            <person name="Klaubauf S."/>
            <person name="Lapidus A."/>
            <person name="Levasseur A."/>
            <person name="Lindquist E."/>
            <person name="Mehrabi R."/>
            <person name="Ohm R.A."/>
            <person name="Owen T.J."/>
            <person name="Salamov A."/>
            <person name="Schwelm A."/>
            <person name="Schijlen E."/>
            <person name="Sun H."/>
            <person name="van den Burg H.A."/>
            <person name="van Ham R.C.H.J."/>
            <person name="Zhang S."/>
            <person name="Goodwin S.B."/>
            <person name="Grigoriev I.V."/>
            <person name="Collemare J."/>
            <person name="Bradshaw R.E."/>
        </authorList>
    </citation>
    <scope>NUCLEOTIDE SEQUENCE [LARGE SCALE GENOMIC DNA]</scope>
    <source>
        <strain evidence="4">NZE10 / CBS 128990</strain>
    </source>
</reference>
<dbReference type="CDD" id="cd09220">
    <property type="entry name" value="GH64-GluB-like"/>
    <property type="match status" value="1"/>
</dbReference>
<protein>
    <submittedName>
        <fullName evidence="3">Glycoside hydrolase family 64 protein</fullName>
    </submittedName>
</protein>
<keyword evidence="3" id="KW-0378">Hydrolase</keyword>
<dbReference type="AlphaFoldDB" id="N1PP19"/>
<organism evidence="3 4">
    <name type="scientific">Dothistroma septosporum (strain NZE10 / CBS 128990)</name>
    <name type="common">Red band needle blight fungus</name>
    <name type="synonym">Mycosphaerella pini</name>
    <dbReference type="NCBI Taxonomy" id="675120"/>
    <lineage>
        <taxon>Eukaryota</taxon>
        <taxon>Fungi</taxon>
        <taxon>Dikarya</taxon>
        <taxon>Ascomycota</taxon>
        <taxon>Pezizomycotina</taxon>
        <taxon>Dothideomycetes</taxon>
        <taxon>Dothideomycetidae</taxon>
        <taxon>Mycosphaerellales</taxon>
        <taxon>Mycosphaerellaceae</taxon>
        <taxon>Dothistroma</taxon>
    </lineage>
</organism>
<dbReference type="Gene3D" id="3.30.920.50">
    <property type="entry name" value="Beta-1,3-glucanase, C-terminal domain"/>
    <property type="match status" value="1"/>
</dbReference>
<dbReference type="PANTHER" id="PTHR38165:SF1">
    <property type="entry name" value="GLUCANASE B"/>
    <property type="match status" value="1"/>
</dbReference>
<dbReference type="InterPro" id="IPR032477">
    <property type="entry name" value="Glyco_hydro_64"/>
</dbReference>
<proteinExistence type="predicted"/>
<feature type="signal peptide" evidence="1">
    <location>
        <begin position="1"/>
        <end position="20"/>
    </location>
</feature>
<dbReference type="HOGENOM" id="CLU_032886_0_0_1"/>
<dbReference type="GO" id="GO:0016787">
    <property type="term" value="F:hydrolase activity"/>
    <property type="evidence" value="ECO:0007669"/>
    <property type="project" value="UniProtKB-KW"/>
</dbReference>
<dbReference type="InterPro" id="IPR037398">
    <property type="entry name" value="Glyco_hydro_64_fam"/>
</dbReference>
<name>N1PP19_DOTSN</name>
<evidence type="ECO:0000313" key="3">
    <source>
        <dbReference type="EMBL" id="EME44110.1"/>
    </source>
</evidence>
<dbReference type="InterPro" id="IPR037176">
    <property type="entry name" value="Osmotin/thaumatin-like_sf"/>
</dbReference>
<evidence type="ECO:0000313" key="4">
    <source>
        <dbReference type="Proteomes" id="UP000016933"/>
    </source>
</evidence>
<dbReference type="PROSITE" id="PS52006">
    <property type="entry name" value="GH64"/>
    <property type="match status" value="1"/>
</dbReference>
<dbReference type="PANTHER" id="PTHR38165">
    <property type="match status" value="1"/>
</dbReference>